<comment type="caution">
    <text evidence="7">The sequence shown here is derived from an EMBL/GenBank/DDBJ whole genome shotgun (WGS) entry which is preliminary data.</text>
</comment>
<dbReference type="GO" id="GO:0008270">
    <property type="term" value="F:zinc ion binding"/>
    <property type="evidence" value="ECO:0007669"/>
    <property type="project" value="UniProtKB-KW"/>
</dbReference>
<keyword evidence="1" id="KW-0479">Metal-binding</keyword>
<evidence type="ECO:0000313" key="7">
    <source>
        <dbReference type="EMBL" id="CAG9334748.1"/>
    </source>
</evidence>
<protein>
    <recommendedName>
        <fullName evidence="6">FYVE-type domain-containing protein</fullName>
    </recommendedName>
</protein>
<dbReference type="PROSITE" id="PS50178">
    <property type="entry name" value="ZF_FYVE"/>
    <property type="match status" value="1"/>
</dbReference>
<dbReference type="SMART" id="SM00064">
    <property type="entry name" value="FYVE"/>
    <property type="match status" value="1"/>
</dbReference>
<evidence type="ECO:0000256" key="2">
    <source>
        <dbReference type="ARBA" id="ARBA00022771"/>
    </source>
</evidence>
<dbReference type="SUPFAM" id="SSF57903">
    <property type="entry name" value="FYVE/PHD zinc finger"/>
    <property type="match status" value="1"/>
</dbReference>
<evidence type="ECO:0000256" key="5">
    <source>
        <dbReference type="SAM" id="MobiDB-lite"/>
    </source>
</evidence>
<keyword evidence="8" id="KW-1185">Reference proteome</keyword>
<proteinExistence type="predicted"/>
<dbReference type="GO" id="GO:0043328">
    <property type="term" value="P:protein transport to vacuole involved in ubiquitin-dependent protein catabolic process via the multivesicular body sorting pathway"/>
    <property type="evidence" value="ECO:0007669"/>
    <property type="project" value="TreeGrafter"/>
</dbReference>
<dbReference type="GO" id="GO:0033565">
    <property type="term" value="C:ESCRT-0 complex"/>
    <property type="evidence" value="ECO:0007669"/>
    <property type="project" value="TreeGrafter"/>
</dbReference>
<feature type="domain" description="FYVE-type" evidence="6">
    <location>
        <begin position="128"/>
        <end position="188"/>
    </location>
</feature>
<dbReference type="EMBL" id="CAJZBQ010000060">
    <property type="protein sequence ID" value="CAG9334748.1"/>
    <property type="molecule type" value="Genomic_DNA"/>
</dbReference>
<dbReference type="InterPro" id="IPR001849">
    <property type="entry name" value="PH_domain"/>
</dbReference>
<dbReference type="GO" id="GO:0043130">
    <property type="term" value="F:ubiquitin binding"/>
    <property type="evidence" value="ECO:0007669"/>
    <property type="project" value="TreeGrafter"/>
</dbReference>
<name>A0AAU9K5A9_9CILI</name>
<dbReference type="InterPro" id="IPR013083">
    <property type="entry name" value="Znf_RING/FYVE/PHD"/>
</dbReference>
<evidence type="ECO:0000256" key="3">
    <source>
        <dbReference type="ARBA" id="ARBA00022833"/>
    </source>
</evidence>
<dbReference type="AlphaFoldDB" id="A0AAU9K5A9"/>
<dbReference type="PANTHER" id="PTHR47794">
    <property type="entry name" value="VACUOLAR PROTEIN SORTING-ASSOCIATED PROTEIN 27"/>
    <property type="match status" value="1"/>
</dbReference>
<dbReference type="InterPro" id="IPR017455">
    <property type="entry name" value="Znf_FYVE-rel"/>
</dbReference>
<feature type="compositionally biased region" description="Polar residues" evidence="5">
    <location>
        <begin position="196"/>
        <end position="213"/>
    </location>
</feature>
<evidence type="ECO:0000259" key="6">
    <source>
        <dbReference type="PROSITE" id="PS50178"/>
    </source>
</evidence>
<evidence type="ECO:0000256" key="4">
    <source>
        <dbReference type="PROSITE-ProRule" id="PRU00091"/>
    </source>
</evidence>
<evidence type="ECO:0000313" key="8">
    <source>
        <dbReference type="Proteomes" id="UP001162131"/>
    </source>
</evidence>
<dbReference type="SUPFAM" id="SSF50729">
    <property type="entry name" value="PH domain-like"/>
    <property type="match status" value="1"/>
</dbReference>
<feature type="region of interest" description="Disordered" evidence="5">
    <location>
        <begin position="191"/>
        <end position="222"/>
    </location>
</feature>
<dbReference type="Proteomes" id="UP001162131">
    <property type="component" value="Unassembled WGS sequence"/>
</dbReference>
<accession>A0AAU9K5A9</accession>
<dbReference type="PANTHER" id="PTHR47794:SF1">
    <property type="entry name" value="VACUOLAR PROTEIN SORTING-ASSOCIATED PROTEIN 27"/>
    <property type="match status" value="1"/>
</dbReference>
<dbReference type="GO" id="GO:0032266">
    <property type="term" value="F:phosphatidylinositol-3-phosphate binding"/>
    <property type="evidence" value="ECO:0007669"/>
    <property type="project" value="TreeGrafter"/>
</dbReference>
<keyword evidence="2 4" id="KW-0863">Zinc-finger</keyword>
<dbReference type="Pfam" id="PF01363">
    <property type="entry name" value="FYVE"/>
    <property type="match status" value="1"/>
</dbReference>
<keyword evidence="3" id="KW-0862">Zinc</keyword>
<dbReference type="InterPro" id="IPR011011">
    <property type="entry name" value="Znf_FYVE_PHD"/>
</dbReference>
<evidence type="ECO:0000256" key="1">
    <source>
        <dbReference type="ARBA" id="ARBA00022723"/>
    </source>
</evidence>
<dbReference type="InterPro" id="IPR000306">
    <property type="entry name" value="Znf_FYVE"/>
</dbReference>
<sequence length="222" mass="25290">MGILSSKIDRSSVMLQSELVFEGSLDVQFPTILDNSERSYSFDQKDWVHCKFKLQGSTLECSTSESTVETILLDNNFEVLNEQGSSLIFTVKFATRDNSSQQWKLRASSPEEFEKWTSFVKQSLRAEWSLKDFCMCCHTKFGVITRRHHCRACGRSVCSECSPVMTTLPHLGYSTLVRVCRICGNELAHKRKGPQEGNSPNYTQSKKGNSPNKQNKHKPNYK</sequence>
<dbReference type="SMART" id="SM00233">
    <property type="entry name" value="PH"/>
    <property type="match status" value="1"/>
</dbReference>
<gene>
    <name evidence="7" type="ORF">BSTOLATCC_MIC62333</name>
</gene>
<dbReference type="Gene3D" id="3.30.40.10">
    <property type="entry name" value="Zinc/RING finger domain, C3HC4 (zinc finger)"/>
    <property type="match status" value="1"/>
</dbReference>
<organism evidence="7 8">
    <name type="scientific">Blepharisma stoltei</name>
    <dbReference type="NCBI Taxonomy" id="1481888"/>
    <lineage>
        <taxon>Eukaryota</taxon>
        <taxon>Sar</taxon>
        <taxon>Alveolata</taxon>
        <taxon>Ciliophora</taxon>
        <taxon>Postciliodesmatophora</taxon>
        <taxon>Heterotrichea</taxon>
        <taxon>Heterotrichida</taxon>
        <taxon>Blepharismidae</taxon>
        <taxon>Blepharisma</taxon>
    </lineage>
</organism>
<reference evidence="7" key="1">
    <citation type="submission" date="2021-09" db="EMBL/GenBank/DDBJ databases">
        <authorList>
            <consortium name="AG Swart"/>
            <person name="Singh M."/>
            <person name="Singh A."/>
            <person name="Seah K."/>
            <person name="Emmerich C."/>
        </authorList>
    </citation>
    <scope>NUCLEOTIDE SEQUENCE</scope>
    <source>
        <strain evidence="7">ATCC30299</strain>
    </source>
</reference>
<dbReference type="GO" id="GO:0006623">
    <property type="term" value="P:protein targeting to vacuole"/>
    <property type="evidence" value="ECO:0007669"/>
    <property type="project" value="TreeGrafter"/>
</dbReference>